<dbReference type="GO" id="GO:0008168">
    <property type="term" value="F:methyltransferase activity"/>
    <property type="evidence" value="ECO:0007669"/>
    <property type="project" value="UniProtKB-KW"/>
</dbReference>
<evidence type="ECO:0000259" key="1">
    <source>
        <dbReference type="Pfam" id="PF13649"/>
    </source>
</evidence>
<name>A0A8H4AWC5_GIGMA</name>
<protein>
    <submittedName>
        <fullName evidence="2">S-adenosyl-L-methionine-dependent methyltransferase</fullName>
    </submittedName>
</protein>
<dbReference type="Pfam" id="PF13649">
    <property type="entry name" value="Methyltransf_25"/>
    <property type="match status" value="1"/>
</dbReference>
<feature type="domain" description="Methyltransferase" evidence="1">
    <location>
        <begin position="97"/>
        <end position="190"/>
    </location>
</feature>
<dbReference type="InterPro" id="IPR029063">
    <property type="entry name" value="SAM-dependent_MTases_sf"/>
</dbReference>
<accession>A0A8H4AWC5</accession>
<keyword evidence="3" id="KW-1185">Reference proteome</keyword>
<dbReference type="Proteomes" id="UP000439903">
    <property type="component" value="Unassembled WGS sequence"/>
</dbReference>
<dbReference type="Gene3D" id="3.40.50.150">
    <property type="entry name" value="Vaccinia Virus protein VP39"/>
    <property type="match status" value="1"/>
</dbReference>
<keyword evidence="2" id="KW-0808">Transferase</keyword>
<reference evidence="2 3" key="1">
    <citation type="journal article" date="2019" name="Environ. Microbiol.">
        <title>At the nexus of three kingdoms: the genome of the mycorrhizal fungus Gigaspora margarita provides insights into plant, endobacterial and fungal interactions.</title>
        <authorList>
            <person name="Venice F."/>
            <person name="Ghignone S."/>
            <person name="Salvioli di Fossalunga A."/>
            <person name="Amselem J."/>
            <person name="Novero M."/>
            <person name="Xianan X."/>
            <person name="Sedzielewska Toro K."/>
            <person name="Morin E."/>
            <person name="Lipzen A."/>
            <person name="Grigoriev I.V."/>
            <person name="Henrissat B."/>
            <person name="Martin F.M."/>
            <person name="Bonfante P."/>
        </authorList>
    </citation>
    <scope>NUCLEOTIDE SEQUENCE [LARGE SCALE GENOMIC DNA]</scope>
    <source>
        <strain evidence="2 3">BEG34</strain>
    </source>
</reference>
<dbReference type="InterPro" id="IPR041698">
    <property type="entry name" value="Methyltransf_25"/>
</dbReference>
<dbReference type="SUPFAM" id="SSF53335">
    <property type="entry name" value="S-adenosyl-L-methionine-dependent methyltransferases"/>
    <property type="match status" value="1"/>
</dbReference>
<dbReference type="GO" id="GO:0032259">
    <property type="term" value="P:methylation"/>
    <property type="evidence" value="ECO:0007669"/>
    <property type="project" value="UniProtKB-KW"/>
</dbReference>
<organism evidence="2 3">
    <name type="scientific">Gigaspora margarita</name>
    <dbReference type="NCBI Taxonomy" id="4874"/>
    <lineage>
        <taxon>Eukaryota</taxon>
        <taxon>Fungi</taxon>
        <taxon>Fungi incertae sedis</taxon>
        <taxon>Mucoromycota</taxon>
        <taxon>Glomeromycotina</taxon>
        <taxon>Glomeromycetes</taxon>
        <taxon>Diversisporales</taxon>
        <taxon>Gigasporaceae</taxon>
        <taxon>Gigaspora</taxon>
    </lineage>
</organism>
<dbReference type="EMBL" id="WTPW01000174">
    <property type="protein sequence ID" value="KAF0539139.1"/>
    <property type="molecule type" value="Genomic_DNA"/>
</dbReference>
<proteinExistence type="predicted"/>
<evidence type="ECO:0000313" key="2">
    <source>
        <dbReference type="EMBL" id="KAF0539139.1"/>
    </source>
</evidence>
<evidence type="ECO:0000313" key="3">
    <source>
        <dbReference type="Proteomes" id="UP000439903"/>
    </source>
</evidence>
<dbReference type="PANTHER" id="PTHR43591">
    <property type="entry name" value="METHYLTRANSFERASE"/>
    <property type="match status" value="1"/>
</dbReference>
<dbReference type="CDD" id="cd02440">
    <property type="entry name" value="AdoMet_MTases"/>
    <property type="match status" value="1"/>
</dbReference>
<dbReference type="OrthoDB" id="2013972at2759"/>
<keyword evidence="2" id="KW-0489">Methyltransferase</keyword>
<dbReference type="AlphaFoldDB" id="A0A8H4AWC5"/>
<gene>
    <name evidence="2" type="ORF">F8M41_007300</name>
</gene>
<comment type="caution">
    <text evidence="2">The sequence shown here is derived from an EMBL/GenBank/DDBJ whole genome shotgun (WGS) entry which is preliminary data.</text>
</comment>
<sequence>MTNTKATMSQASIDDTFANFDNNNNSIENSSDECILDSFRYIGGRRFHNVLDAKYFLPNDNGEVDRLEGQHFLYRHIWQGNFSAPVTQRLQQPGACVLDVGCGPGSWILEMSCDFPSAIFVGLDISPIFPPEQKKPPNATFLQANLLDGLPFPDGTFDFVYQRFMSSALEESQWRDEVIAELVRVIKPGGWIELMELDVVCTEDTNAPTYQRFNRSLMDFLADRGINGLISSKLKGYLESTKQLTNIQCEERSTRIGQWGGRLGEMMCVDLLEGVAACKPALSQFMNITYDEFDSMLQTVRMEVDSSQFCYKTHRFYAQKI</sequence>